<dbReference type="GO" id="GO:0008930">
    <property type="term" value="F:methylthioadenosine nucleosidase activity"/>
    <property type="evidence" value="ECO:0007669"/>
    <property type="project" value="TreeGrafter"/>
</dbReference>
<feature type="domain" description="Nucleoside phosphorylase" evidence="1">
    <location>
        <begin position="15"/>
        <end position="116"/>
    </location>
</feature>
<dbReference type="CDD" id="cd17877">
    <property type="entry name" value="NP_MTAN-like"/>
    <property type="match status" value="1"/>
</dbReference>
<dbReference type="PANTHER" id="PTHR46832">
    <property type="entry name" value="5'-METHYLTHIOADENOSINE/S-ADENOSYLHOMOCYSTEINE NUCLEOSIDASE"/>
    <property type="match status" value="1"/>
</dbReference>
<evidence type="ECO:0000313" key="2">
    <source>
        <dbReference type="EMBL" id="QDT30853.1"/>
    </source>
</evidence>
<dbReference type="Pfam" id="PF01048">
    <property type="entry name" value="PNP_UDP_1"/>
    <property type="match status" value="2"/>
</dbReference>
<dbReference type="SUPFAM" id="SSF53167">
    <property type="entry name" value="Purine and uridine phosphorylases"/>
    <property type="match status" value="1"/>
</dbReference>
<dbReference type="AlphaFoldDB" id="A0A517QGU0"/>
<dbReference type="EMBL" id="CP036267">
    <property type="protein sequence ID" value="QDT30853.1"/>
    <property type="molecule type" value="Genomic_DNA"/>
</dbReference>
<dbReference type="GO" id="GO:0008782">
    <property type="term" value="F:adenosylhomocysteine nucleosidase activity"/>
    <property type="evidence" value="ECO:0007669"/>
    <property type="project" value="UniProtKB-EC"/>
</dbReference>
<feature type="domain" description="Nucleoside phosphorylase" evidence="1">
    <location>
        <begin position="126"/>
        <end position="195"/>
    </location>
</feature>
<dbReference type="GO" id="GO:0009116">
    <property type="term" value="P:nucleoside metabolic process"/>
    <property type="evidence" value="ECO:0007669"/>
    <property type="project" value="InterPro"/>
</dbReference>
<dbReference type="Gene3D" id="3.40.50.1580">
    <property type="entry name" value="Nucleoside phosphorylase domain"/>
    <property type="match status" value="1"/>
</dbReference>
<sequence length="268" mass="29369">MTHVQKEQSEEKRTTIGIVCALHLEASPLLDRLNPSRNQSGNGLKYYDCALDEVRVIVVEGAVGYELATQAAHALIDAVQPSWILSAGLSGALIEKMGLGDLVVGNSLIRQNGRDEIVQQLGMQSDPKRHLHVGKLCTVDHIVRTREEKRELNERTQAIAVDMESHAVAQVCKDRNTGFIAIRAISDDMSEDLPKEVLAIFGPKGTIRSGALVGTIFKRPSSVKDLWKIREGAVKAATNLAKYVLDILPQLAESKTPEKTSEKDSRAE</sequence>
<dbReference type="Proteomes" id="UP000315724">
    <property type="component" value="Chromosome"/>
</dbReference>
<gene>
    <name evidence="2" type="primary">mtnN</name>
    <name evidence="2" type="ORF">Mal48_00810</name>
</gene>
<dbReference type="GO" id="GO:0019284">
    <property type="term" value="P:L-methionine salvage from S-adenosylmethionine"/>
    <property type="evidence" value="ECO:0007669"/>
    <property type="project" value="TreeGrafter"/>
</dbReference>
<keyword evidence="3" id="KW-1185">Reference proteome</keyword>
<dbReference type="KEGG" id="tpol:Mal48_00810"/>
<dbReference type="EC" id="3.2.2.9" evidence="2"/>
<dbReference type="RefSeq" id="WP_145195084.1">
    <property type="nucleotide sequence ID" value="NZ_CP036267.1"/>
</dbReference>
<dbReference type="InterPro" id="IPR035994">
    <property type="entry name" value="Nucleoside_phosphorylase_sf"/>
</dbReference>
<dbReference type="GO" id="GO:0005829">
    <property type="term" value="C:cytosol"/>
    <property type="evidence" value="ECO:0007669"/>
    <property type="project" value="TreeGrafter"/>
</dbReference>
<protein>
    <submittedName>
        <fullName evidence="2">5'-methylthioadenosine/S-adenosylhomocysteine nucleosidase</fullName>
        <ecNumber evidence="2">3.2.2.9</ecNumber>
    </submittedName>
</protein>
<dbReference type="PANTHER" id="PTHR46832:SF1">
    <property type="entry name" value="5'-METHYLTHIOADENOSINE_S-ADENOSYLHOMOCYSTEINE NUCLEOSIDASE"/>
    <property type="match status" value="1"/>
</dbReference>
<reference evidence="2 3" key="1">
    <citation type="submission" date="2019-02" db="EMBL/GenBank/DDBJ databases">
        <title>Deep-cultivation of Planctomycetes and their phenomic and genomic characterization uncovers novel biology.</title>
        <authorList>
            <person name="Wiegand S."/>
            <person name="Jogler M."/>
            <person name="Boedeker C."/>
            <person name="Pinto D."/>
            <person name="Vollmers J."/>
            <person name="Rivas-Marin E."/>
            <person name="Kohn T."/>
            <person name="Peeters S.H."/>
            <person name="Heuer A."/>
            <person name="Rast P."/>
            <person name="Oberbeckmann S."/>
            <person name="Bunk B."/>
            <person name="Jeske O."/>
            <person name="Meyerdierks A."/>
            <person name="Storesund J.E."/>
            <person name="Kallscheuer N."/>
            <person name="Luecker S."/>
            <person name="Lage O.M."/>
            <person name="Pohl T."/>
            <person name="Merkel B.J."/>
            <person name="Hornburger P."/>
            <person name="Mueller R.-W."/>
            <person name="Bruemmer F."/>
            <person name="Labrenz M."/>
            <person name="Spormann A.M."/>
            <person name="Op den Camp H."/>
            <person name="Overmann J."/>
            <person name="Amann R."/>
            <person name="Jetten M.S.M."/>
            <person name="Mascher T."/>
            <person name="Medema M.H."/>
            <person name="Devos D.P."/>
            <person name="Kaster A.-K."/>
            <person name="Ovreas L."/>
            <person name="Rohde M."/>
            <person name="Galperin M.Y."/>
            <person name="Jogler C."/>
        </authorList>
    </citation>
    <scope>NUCLEOTIDE SEQUENCE [LARGE SCALE GENOMIC DNA]</scope>
    <source>
        <strain evidence="2 3">Mal48</strain>
    </source>
</reference>
<keyword evidence="2" id="KW-0326">Glycosidase</keyword>
<dbReference type="InterPro" id="IPR000845">
    <property type="entry name" value="Nucleoside_phosphorylase_d"/>
</dbReference>
<evidence type="ECO:0000259" key="1">
    <source>
        <dbReference type="Pfam" id="PF01048"/>
    </source>
</evidence>
<name>A0A517QGU0_9PLAN</name>
<proteinExistence type="predicted"/>
<accession>A0A517QGU0</accession>
<organism evidence="2 3">
    <name type="scientific">Thalassoglobus polymorphus</name>
    <dbReference type="NCBI Taxonomy" id="2527994"/>
    <lineage>
        <taxon>Bacteria</taxon>
        <taxon>Pseudomonadati</taxon>
        <taxon>Planctomycetota</taxon>
        <taxon>Planctomycetia</taxon>
        <taxon>Planctomycetales</taxon>
        <taxon>Planctomycetaceae</taxon>
        <taxon>Thalassoglobus</taxon>
    </lineage>
</organism>
<keyword evidence="2" id="KW-0378">Hydrolase</keyword>
<dbReference type="OrthoDB" id="261107at2"/>
<evidence type="ECO:0000313" key="3">
    <source>
        <dbReference type="Proteomes" id="UP000315724"/>
    </source>
</evidence>